<dbReference type="GO" id="GO:0000981">
    <property type="term" value="F:DNA-binding transcription factor activity, RNA polymerase II-specific"/>
    <property type="evidence" value="ECO:0007669"/>
    <property type="project" value="InterPro"/>
</dbReference>
<evidence type="ECO:0000313" key="9">
    <source>
        <dbReference type="EMBL" id="GAM40119.1"/>
    </source>
</evidence>
<dbReference type="PANTHER" id="PTHR47338:SF28">
    <property type="entry name" value="C6 TRANSCRIPTION FACTOR"/>
    <property type="match status" value="1"/>
</dbReference>
<dbReference type="EMBL" id="DF933830">
    <property type="protein sequence ID" value="GAM40119.1"/>
    <property type="molecule type" value="Genomic_DNA"/>
</dbReference>
<dbReference type="Pfam" id="PF04082">
    <property type="entry name" value="Fungal_trans"/>
    <property type="match status" value="1"/>
</dbReference>
<dbReference type="PROSITE" id="PS50048">
    <property type="entry name" value="ZN2_CY6_FUNGAL_2"/>
    <property type="match status" value="1"/>
</dbReference>
<feature type="domain" description="Zn(2)-C6 fungal-type" evidence="8">
    <location>
        <begin position="78"/>
        <end position="108"/>
    </location>
</feature>
<dbReference type="InterPro" id="IPR050815">
    <property type="entry name" value="TF_fung"/>
</dbReference>
<keyword evidence="10" id="KW-1185">Reference proteome</keyword>
<evidence type="ECO:0000259" key="8">
    <source>
        <dbReference type="PROSITE" id="PS50048"/>
    </source>
</evidence>
<reference evidence="10" key="1">
    <citation type="journal article" date="2015" name="Genome Announc.">
        <title>Draft genome sequence of Talaromyces cellulolyticus strain Y-94, a source of lignocellulosic biomass-degrading enzymes.</title>
        <authorList>
            <person name="Fujii T."/>
            <person name="Koike H."/>
            <person name="Sawayama S."/>
            <person name="Yano S."/>
            <person name="Inoue H."/>
        </authorList>
    </citation>
    <scope>NUCLEOTIDE SEQUENCE [LARGE SCALE GENOMIC DNA]</scope>
    <source>
        <strain evidence="10">Y-94</strain>
    </source>
</reference>
<protein>
    <recommendedName>
        <fullName evidence="8">Zn(2)-C6 fungal-type domain-containing protein</fullName>
    </recommendedName>
</protein>
<dbReference type="GO" id="GO:0005634">
    <property type="term" value="C:nucleus"/>
    <property type="evidence" value="ECO:0007669"/>
    <property type="project" value="UniProtKB-SubCell"/>
</dbReference>
<comment type="subcellular location">
    <subcellularLocation>
        <location evidence="1">Nucleus</location>
    </subcellularLocation>
</comment>
<dbReference type="SMART" id="SM00066">
    <property type="entry name" value="GAL4"/>
    <property type="match status" value="1"/>
</dbReference>
<dbReference type="InterPro" id="IPR007219">
    <property type="entry name" value="XnlR_reg_dom"/>
</dbReference>
<dbReference type="GO" id="GO:0006351">
    <property type="term" value="P:DNA-templated transcription"/>
    <property type="evidence" value="ECO:0007669"/>
    <property type="project" value="InterPro"/>
</dbReference>
<evidence type="ECO:0000256" key="4">
    <source>
        <dbReference type="ARBA" id="ARBA00023125"/>
    </source>
</evidence>
<evidence type="ECO:0000256" key="6">
    <source>
        <dbReference type="ARBA" id="ARBA00023242"/>
    </source>
</evidence>
<sequence>MLLLKTSHQYLHRLADGEIATREAIWVPESDPTMESDEASEAATAESPFPGSSLGIDGNNVNEQQIVIDPKRPVAITACELCKARKVRCDRAEPACGWCSRRGRTCIYKERQKPGFRAGHVRALETKINRIEGVLQSLSRQIEDCMPLRVTNGEPLPPVTSAETLRFLNDQENYTSITAPVQIADGIFPVLSRSDEPLQTLRTVELVPAQPDIHHRSRSLDHINPDSIKNLELPRGELLYNLVDLYFKHINTWCPILDRRATFDSYFSTSVADEADNVALAAILAISLRFSQDPSLTSEVRRKYYSLAKDKVILYATENTSIKSLQALVILTWDSLGSSDGPQGSLLLAMVVRMALQLNLHVESSIYLSSSIPDDASPGQLRQTVLPQPHSWIEEEGRRRLFWMIYIMERYAAVASGSEVGLPESWIHRYLPCRYDLFSKNQPVETRWFSGTSRANTNPDRPENLGSFSYHCEVTSILSRVRTFLESPVDVCSIAEVEQWHNRYRELDDELNAWLSNLPDDYSKVSQLCHSDPTSKIANWITLHAVFVTCVVRLHSCAAYPTVRSHIFNPSYDASKRCLSTVDSLREIAKDVLNTGMLNLLGPPFTFALYVACRLLLVHSASTGVEPDPNCEVFIYILGLIGRYWGHARHYAQLLDQMWKRARLNWTDLTGSISSASKALAMMRRTAYEIHATSVQRQSMATGTLPKRSVTPEELEYFEVFSFFNYPRLPAAMMSNPNLYASLLNIDGTTPAKESFMSSNFPS</sequence>
<dbReference type="Pfam" id="PF00172">
    <property type="entry name" value="Zn_clus"/>
    <property type="match status" value="1"/>
</dbReference>
<keyword evidence="4" id="KW-0238">DNA-binding</keyword>
<accession>A0A6V8HH60</accession>
<dbReference type="PANTHER" id="PTHR47338">
    <property type="entry name" value="ZN(II)2CYS6 TRANSCRIPTION FACTOR (EUROFUNG)-RELATED"/>
    <property type="match status" value="1"/>
</dbReference>
<keyword evidence="2" id="KW-0479">Metal-binding</keyword>
<dbReference type="InterPro" id="IPR036864">
    <property type="entry name" value="Zn2-C6_fun-type_DNA-bd_sf"/>
</dbReference>
<dbReference type="CDD" id="cd00067">
    <property type="entry name" value="GAL4"/>
    <property type="match status" value="1"/>
</dbReference>
<name>A0A6V8HH60_TALPI</name>
<dbReference type="SMART" id="SM00906">
    <property type="entry name" value="Fungal_trans"/>
    <property type="match status" value="1"/>
</dbReference>
<evidence type="ECO:0000256" key="5">
    <source>
        <dbReference type="ARBA" id="ARBA00023163"/>
    </source>
</evidence>
<gene>
    <name evidence="9" type="ORF">TCE0_034r12221</name>
</gene>
<evidence type="ECO:0000256" key="2">
    <source>
        <dbReference type="ARBA" id="ARBA00022723"/>
    </source>
</evidence>
<evidence type="ECO:0000256" key="1">
    <source>
        <dbReference type="ARBA" id="ARBA00004123"/>
    </source>
</evidence>
<dbReference type="Proteomes" id="UP000053095">
    <property type="component" value="Unassembled WGS sequence"/>
</dbReference>
<keyword evidence="5" id="KW-0804">Transcription</keyword>
<dbReference type="AlphaFoldDB" id="A0A6V8HH60"/>
<evidence type="ECO:0000256" key="7">
    <source>
        <dbReference type="SAM" id="MobiDB-lite"/>
    </source>
</evidence>
<dbReference type="PROSITE" id="PS00463">
    <property type="entry name" value="ZN2_CY6_FUNGAL_1"/>
    <property type="match status" value="1"/>
</dbReference>
<organism evidence="9 10">
    <name type="scientific">Talaromyces pinophilus</name>
    <name type="common">Penicillium pinophilum</name>
    <dbReference type="NCBI Taxonomy" id="128442"/>
    <lineage>
        <taxon>Eukaryota</taxon>
        <taxon>Fungi</taxon>
        <taxon>Dikarya</taxon>
        <taxon>Ascomycota</taxon>
        <taxon>Pezizomycotina</taxon>
        <taxon>Eurotiomycetes</taxon>
        <taxon>Eurotiomycetidae</taxon>
        <taxon>Eurotiales</taxon>
        <taxon>Trichocomaceae</taxon>
        <taxon>Talaromyces</taxon>
        <taxon>Talaromyces sect. Talaromyces</taxon>
    </lineage>
</organism>
<dbReference type="GO" id="GO:0003677">
    <property type="term" value="F:DNA binding"/>
    <property type="evidence" value="ECO:0007669"/>
    <property type="project" value="UniProtKB-KW"/>
</dbReference>
<comment type="caution">
    <text evidence="9">The sequence shown here is derived from an EMBL/GenBank/DDBJ whole genome shotgun (WGS) entry which is preliminary data.</text>
</comment>
<dbReference type="GO" id="GO:0008270">
    <property type="term" value="F:zinc ion binding"/>
    <property type="evidence" value="ECO:0007669"/>
    <property type="project" value="InterPro"/>
</dbReference>
<keyword evidence="6" id="KW-0539">Nucleus</keyword>
<proteinExistence type="predicted"/>
<dbReference type="Gene3D" id="4.10.240.10">
    <property type="entry name" value="Zn(2)-C6 fungal-type DNA-binding domain"/>
    <property type="match status" value="1"/>
</dbReference>
<keyword evidence="3" id="KW-0805">Transcription regulation</keyword>
<evidence type="ECO:0000256" key="3">
    <source>
        <dbReference type="ARBA" id="ARBA00023015"/>
    </source>
</evidence>
<dbReference type="InterPro" id="IPR001138">
    <property type="entry name" value="Zn2Cys6_DnaBD"/>
</dbReference>
<dbReference type="CDD" id="cd12148">
    <property type="entry name" value="fungal_TF_MHR"/>
    <property type="match status" value="1"/>
</dbReference>
<evidence type="ECO:0000313" key="10">
    <source>
        <dbReference type="Proteomes" id="UP000053095"/>
    </source>
</evidence>
<feature type="region of interest" description="Disordered" evidence="7">
    <location>
        <begin position="31"/>
        <end position="57"/>
    </location>
</feature>
<dbReference type="SUPFAM" id="SSF57701">
    <property type="entry name" value="Zn2/Cys6 DNA-binding domain"/>
    <property type="match status" value="1"/>
</dbReference>